<gene>
    <name evidence="2" type="ORF">AMSG_06907</name>
</gene>
<organism evidence="2 3">
    <name type="scientific">Thecamonas trahens ATCC 50062</name>
    <dbReference type="NCBI Taxonomy" id="461836"/>
    <lineage>
        <taxon>Eukaryota</taxon>
        <taxon>Apusozoa</taxon>
        <taxon>Apusomonadida</taxon>
        <taxon>Apusomonadidae</taxon>
        <taxon>Thecamonas</taxon>
    </lineage>
</organism>
<dbReference type="Gene3D" id="3.40.50.300">
    <property type="entry name" value="P-loop containing nucleotide triphosphate hydrolases"/>
    <property type="match status" value="1"/>
</dbReference>
<accession>A0A0L0DDX3</accession>
<reference evidence="2 3" key="1">
    <citation type="submission" date="2010-05" db="EMBL/GenBank/DDBJ databases">
        <title>The Genome Sequence of Thecamonas trahens ATCC 50062.</title>
        <authorList>
            <consortium name="The Broad Institute Genome Sequencing Platform"/>
            <person name="Russ C."/>
            <person name="Cuomo C."/>
            <person name="Shea T."/>
            <person name="Young S.K."/>
            <person name="Zeng Q."/>
            <person name="Koehrsen M."/>
            <person name="Haas B."/>
            <person name="Borodovsky M."/>
            <person name="Guigo R."/>
            <person name="Alvarado L."/>
            <person name="Berlin A."/>
            <person name="Bochicchio J."/>
            <person name="Borenstein D."/>
            <person name="Chapman S."/>
            <person name="Chen Z."/>
            <person name="Freedman E."/>
            <person name="Gellesch M."/>
            <person name="Goldberg J."/>
            <person name="Griggs A."/>
            <person name="Gujja S."/>
            <person name="Heilman E."/>
            <person name="Heiman D."/>
            <person name="Hepburn T."/>
            <person name="Howarth C."/>
            <person name="Jen D."/>
            <person name="Larson L."/>
            <person name="Mehta T."/>
            <person name="Park D."/>
            <person name="Pearson M."/>
            <person name="Roberts A."/>
            <person name="Saif S."/>
            <person name="Shenoy N."/>
            <person name="Sisk P."/>
            <person name="Stolte C."/>
            <person name="Sykes S."/>
            <person name="Thomson T."/>
            <person name="Walk T."/>
            <person name="White J."/>
            <person name="Yandava C."/>
            <person name="Burger G."/>
            <person name="Gray M.W."/>
            <person name="Holland P.W.H."/>
            <person name="King N."/>
            <person name="Lang F.B.F."/>
            <person name="Roger A.J."/>
            <person name="Ruiz-Trillo I."/>
            <person name="Lander E."/>
            <person name="Nusbaum C."/>
        </authorList>
    </citation>
    <scope>NUCLEOTIDE SEQUENCE [LARGE SCALE GENOMIC DNA]</scope>
    <source>
        <strain evidence="2 3">ATCC 50062</strain>
    </source>
</reference>
<feature type="region of interest" description="Disordered" evidence="1">
    <location>
        <begin position="268"/>
        <end position="290"/>
    </location>
</feature>
<keyword evidence="3" id="KW-1185">Reference proteome</keyword>
<evidence type="ECO:0000313" key="3">
    <source>
        <dbReference type="Proteomes" id="UP000054408"/>
    </source>
</evidence>
<dbReference type="RefSeq" id="XP_013756957.1">
    <property type="nucleotide sequence ID" value="XM_013901503.1"/>
</dbReference>
<dbReference type="GeneID" id="25565973"/>
<evidence type="ECO:0000256" key="1">
    <source>
        <dbReference type="SAM" id="MobiDB-lite"/>
    </source>
</evidence>
<evidence type="ECO:0000313" key="2">
    <source>
        <dbReference type="EMBL" id="KNC50415.1"/>
    </source>
</evidence>
<dbReference type="EMBL" id="GL349461">
    <property type="protein sequence ID" value="KNC50415.1"/>
    <property type="molecule type" value="Genomic_DNA"/>
</dbReference>
<dbReference type="InterPro" id="IPR027417">
    <property type="entry name" value="P-loop_NTPase"/>
</dbReference>
<dbReference type="Proteomes" id="UP000054408">
    <property type="component" value="Unassembled WGS sequence"/>
</dbReference>
<dbReference type="SUPFAM" id="SSF52540">
    <property type="entry name" value="P-loop containing nucleoside triphosphate hydrolases"/>
    <property type="match status" value="1"/>
</dbReference>
<protein>
    <submittedName>
        <fullName evidence="2">Uncharacterized protein</fullName>
    </submittedName>
</protein>
<proteinExistence type="predicted"/>
<sequence length="290" mass="29680">MGSLNEEQVMVVVEALAGELDKDDVMVLCRVFSAAYGVQLRFVLAGDPGVGAGSLLSALAAEASRRAAVLAAKTAHPYAAFLGQDETSTLGSAAFSCPLGRPEFSVVDSLYNELAVRLELTALRTESLDAAAEDLTWPPPTADAVDPVPVDVIVLVAAVDTPGSLARTASYWAPALRRRLDAPYTPMVLAVTKADLPRKAHASRRNSLLDSTLASINRDAAADAPAVLVETSAASGAGVPELLDAMLFQALRPTSAAKAASDAAAAAAGSASGPASSSSDSSWASKCSIQ</sequence>
<name>A0A0L0DDX3_THETB</name>
<dbReference type="AlphaFoldDB" id="A0A0L0DDX3"/>